<dbReference type="Proteomes" id="UP000187412">
    <property type="component" value="Unassembled WGS sequence"/>
</dbReference>
<proteinExistence type="predicted"/>
<dbReference type="InterPro" id="IPR015168">
    <property type="entry name" value="SsuA/THI5"/>
</dbReference>
<keyword evidence="2" id="KW-0732">Signal</keyword>
<comment type="caution">
    <text evidence="4">The sequence shown here is derived from an EMBL/GenBank/DDBJ whole genome shotgun (WGS) entry which is preliminary data.</text>
</comment>
<sequence length="356" mass="38560">MGVTKVLKLSLTCMLVFAIAGCGNSNGNSGGNAAETAGNSTTAPETTAGAATDAPKELTKVKIALDWTPNTNHTGLYAAKELGYYEEEGLDVEIVQPGAAGSDTMVTSGEAAFGISAQEALTLARLQKVPLVSIAAIIQHNTSGFAAPKDRNIKTPKDFEGKTYGGWGSPAEEAAMKAIMDPVGGDVKKVKLVNIGEADFFTAVKRDIDFAWIFYAWTGIEAELRGEPLDMLYLKDYAPQLDYYTPVLTTSEKEIAEHPELVKAFLKATSKGYQYAIDQPEEAAAILTKAVPELDPKLVLASQKWLSPKYKDDAVRWGEQKSEVWQDYADWMYGLKLLDQPLDVPSTFTNEFLPAN</sequence>
<evidence type="ECO:0000256" key="1">
    <source>
        <dbReference type="SAM" id="MobiDB-lite"/>
    </source>
</evidence>
<feature type="chain" id="PRO_5045422335" evidence="2">
    <location>
        <begin position="19"/>
        <end position="356"/>
    </location>
</feature>
<dbReference type="PROSITE" id="PS51257">
    <property type="entry name" value="PROKAR_LIPOPROTEIN"/>
    <property type="match status" value="1"/>
</dbReference>
<organism evidence="4 5">
    <name type="scientific">Paenibacillus borealis</name>
    <dbReference type="NCBI Taxonomy" id="160799"/>
    <lineage>
        <taxon>Bacteria</taxon>
        <taxon>Bacillati</taxon>
        <taxon>Bacillota</taxon>
        <taxon>Bacilli</taxon>
        <taxon>Bacillales</taxon>
        <taxon>Paenibacillaceae</taxon>
        <taxon>Paenibacillus</taxon>
    </lineage>
</organism>
<evidence type="ECO:0000256" key="2">
    <source>
        <dbReference type="SAM" id="SignalP"/>
    </source>
</evidence>
<dbReference type="RefSeq" id="WP_076111652.1">
    <property type="nucleotide sequence ID" value="NZ_MPTB01000020.1"/>
</dbReference>
<dbReference type="SUPFAM" id="SSF53850">
    <property type="entry name" value="Periplasmic binding protein-like II"/>
    <property type="match status" value="1"/>
</dbReference>
<dbReference type="PANTHER" id="PTHR31528:SF3">
    <property type="entry name" value="THIAMINE BIOSYNTHESIS PROTEIN HI_0357-RELATED"/>
    <property type="match status" value="1"/>
</dbReference>
<gene>
    <name evidence="4" type="ORF">BSK56_16625</name>
</gene>
<reference evidence="4 5" key="1">
    <citation type="submission" date="2016-10" db="EMBL/GenBank/DDBJ databases">
        <title>Paenibacillus species isolates.</title>
        <authorList>
            <person name="Beno S.M."/>
        </authorList>
    </citation>
    <scope>NUCLEOTIDE SEQUENCE [LARGE SCALE GENOMIC DNA]</scope>
    <source>
        <strain evidence="4 5">FSL H7-0744</strain>
    </source>
</reference>
<dbReference type="Pfam" id="PF09084">
    <property type="entry name" value="NMT1"/>
    <property type="match status" value="1"/>
</dbReference>
<evidence type="ECO:0000313" key="4">
    <source>
        <dbReference type="EMBL" id="OMD46457.1"/>
    </source>
</evidence>
<name>A0ABX3H9W2_PAEBO</name>
<accession>A0ABX3H9W2</accession>
<dbReference type="Gene3D" id="3.40.190.10">
    <property type="entry name" value="Periplasmic binding protein-like II"/>
    <property type="match status" value="2"/>
</dbReference>
<dbReference type="EMBL" id="MPTB01000020">
    <property type="protein sequence ID" value="OMD46457.1"/>
    <property type="molecule type" value="Genomic_DNA"/>
</dbReference>
<feature type="signal peptide" evidence="2">
    <location>
        <begin position="1"/>
        <end position="18"/>
    </location>
</feature>
<evidence type="ECO:0000313" key="5">
    <source>
        <dbReference type="Proteomes" id="UP000187412"/>
    </source>
</evidence>
<protein>
    <submittedName>
        <fullName evidence="4">ABC transporter substrate-binding protein</fullName>
    </submittedName>
</protein>
<keyword evidence="5" id="KW-1185">Reference proteome</keyword>
<evidence type="ECO:0000259" key="3">
    <source>
        <dbReference type="Pfam" id="PF09084"/>
    </source>
</evidence>
<dbReference type="InterPro" id="IPR027939">
    <property type="entry name" value="NMT1/THI5"/>
</dbReference>
<feature type="region of interest" description="Disordered" evidence="1">
    <location>
        <begin position="30"/>
        <end position="53"/>
    </location>
</feature>
<dbReference type="PANTHER" id="PTHR31528">
    <property type="entry name" value="4-AMINO-5-HYDROXYMETHYL-2-METHYLPYRIMIDINE PHOSPHATE SYNTHASE THI11-RELATED"/>
    <property type="match status" value="1"/>
</dbReference>
<feature type="domain" description="SsuA/THI5-like" evidence="3">
    <location>
        <begin position="70"/>
        <end position="283"/>
    </location>
</feature>